<proteinExistence type="inferred from homology"/>
<evidence type="ECO:0000256" key="2">
    <source>
        <dbReference type="ARBA" id="ARBA00022448"/>
    </source>
</evidence>
<keyword evidence="4 9" id="KW-0812">Transmembrane</keyword>
<dbReference type="Pfam" id="PF02653">
    <property type="entry name" value="BPD_transp_2"/>
    <property type="match status" value="1"/>
</dbReference>
<organism evidence="10 11">
    <name type="scientific">Meiothermus luteus</name>
    <dbReference type="NCBI Taxonomy" id="2026184"/>
    <lineage>
        <taxon>Bacteria</taxon>
        <taxon>Thermotogati</taxon>
        <taxon>Deinococcota</taxon>
        <taxon>Deinococci</taxon>
        <taxon>Thermales</taxon>
        <taxon>Thermaceae</taxon>
        <taxon>Meiothermus</taxon>
    </lineage>
</organism>
<dbReference type="CDD" id="cd06582">
    <property type="entry name" value="TM_PBP1_LivH_like"/>
    <property type="match status" value="1"/>
</dbReference>
<feature type="transmembrane region" description="Helical" evidence="9">
    <location>
        <begin position="235"/>
        <end position="252"/>
    </location>
</feature>
<evidence type="ECO:0000313" key="11">
    <source>
        <dbReference type="Proteomes" id="UP000265800"/>
    </source>
</evidence>
<keyword evidence="7 9" id="KW-0472">Membrane</keyword>
<evidence type="ECO:0000256" key="7">
    <source>
        <dbReference type="ARBA" id="ARBA00023136"/>
    </source>
</evidence>
<feature type="transmembrane region" description="Helical" evidence="9">
    <location>
        <begin position="57"/>
        <end position="80"/>
    </location>
</feature>
<dbReference type="InterPro" id="IPR001851">
    <property type="entry name" value="ABC_transp_permease"/>
</dbReference>
<dbReference type="GO" id="GO:0006865">
    <property type="term" value="P:amino acid transport"/>
    <property type="evidence" value="ECO:0007669"/>
    <property type="project" value="UniProtKB-KW"/>
</dbReference>
<feature type="transmembrane region" description="Helical" evidence="9">
    <location>
        <begin position="6"/>
        <end position="25"/>
    </location>
</feature>
<keyword evidence="11" id="KW-1185">Reference proteome</keyword>
<keyword evidence="3" id="KW-1003">Cell membrane</keyword>
<evidence type="ECO:0000256" key="4">
    <source>
        <dbReference type="ARBA" id="ARBA00022692"/>
    </source>
</evidence>
<dbReference type="OrthoDB" id="27557at2"/>
<dbReference type="EMBL" id="QWKZ01000113">
    <property type="protein sequence ID" value="RIH82345.1"/>
    <property type="molecule type" value="Genomic_DNA"/>
</dbReference>
<feature type="transmembrane region" description="Helical" evidence="9">
    <location>
        <begin position="92"/>
        <end position="111"/>
    </location>
</feature>
<dbReference type="InterPro" id="IPR052157">
    <property type="entry name" value="BCAA_transport_permease"/>
</dbReference>
<sequence length="284" mass="29508">MLQAALAGLLSGGAYALLAVCLVLLYRMTGTLNFALGATGVFGTFVMFSLHERGGPLGLAVGLGLLASVGIGGLLGWAMARWFAEAPLQVRSSVTIAYLIALLTLGFWIFGTNPKPVPHLVGFGGVELLGLRVPFATLVTLGLAALLALGVALFLQRTRAGVWLRALAERPTAAELLGVPVQALTVGVWAFAGGVSALAVMLIAPNRSPEFGVLSLLVLPAMAGALVGLFRSFPLALVGGLGIGLIEGVASSLPIAPYRQALWFLVMLAALLWSQRKEVWDAAR</sequence>
<comment type="subcellular location">
    <subcellularLocation>
        <location evidence="1">Cell membrane</location>
        <topology evidence="1">Multi-pass membrane protein</topology>
    </subcellularLocation>
</comment>
<dbReference type="GO" id="GO:0022857">
    <property type="term" value="F:transmembrane transporter activity"/>
    <property type="evidence" value="ECO:0007669"/>
    <property type="project" value="InterPro"/>
</dbReference>
<dbReference type="GO" id="GO:0005886">
    <property type="term" value="C:plasma membrane"/>
    <property type="evidence" value="ECO:0007669"/>
    <property type="project" value="UniProtKB-SubCell"/>
</dbReference>
<feature type="transmembrane region" description="Helical" evidence="9">
    <location>
        <begin position="131"/>
        <end position="155"/>
    </location>
</feature>
<keyword evidence="5" id="KW-0029">Amino-acid transport</keyword>
<dbReference type="PANTHER" id="PTHR11795:SF450">
    <property type="entry name" value="ABC TRANSPORTER PERMEASE PROTEIN"/>
    <property type="match status" value="1"/>
</dbReference>
<dbReference type="RefSeq" id="WP_119361037.1">
    <property type="nucleotide sequence ID" value="NZ_QWKZ01000113.1"/>
</dbReference>
<evidence type="ECO:0000256" key="6">
    <source>
        <dbReference type="ARBA" id="ARBA00022989"/>
    </source>
</evidence>
<dbReference type="AlphaFoldDB" id="A0A399EDD5"/>
<keyword evidence="6 9" id="KW-1133">Transmembrane helix</keyword>
<dbReference type="PANTHER" id="PTHR11795">
    <property type="entry name" value="BRANCHED-CHAIN AMINO ACID TRANSPORT SYSTEM PERMEASE PROTEIN LIVH"/>
    <property type="match status" value="1"/>
</dbReference>
<reference evidence="10 11" key="1">
    <citation type="submission" date="2018-08" db="EMBL/GenBank/DDBJ databases">
        <title>Meiothermus luteus KCTC 52599 genome sequencing project.</title>
        <authorList>
            <person name="Da Costa M.S."/>
            <person name="Albuquerque L."/>
            <person name="Raposo P."/>
            <person name="Froufe H.J.C."/>
            <person name="Barroso C.S."/>
            <person name="Egas C."/>
        </authorList>
    </citation>
    <scope>NUCLEOTIDE SEQUENCE [LARGE SCALE GENOMIC DNA]</scope>
    <source>
        <strain evidence="10 11">KCTC 52599</strain>
    </source>
</reference>
<evidence type="ECO:0000256" key="9">
    <source>
        <dbReference type="SAM" id="Phobius"/>
    </source>
</evidence>
<feature type="transmembrane region" description="Helical" evidence="9">
    <location>
        <begin position="32"/>
        <end position="51"/>
    </location>
</feature>
<evidence type="ECO:0000256" key="3">
    <source>
        <dbReference type="ARBA" id="ARBA00022475"/>
    </source>
</evidence>
<evidence type="ECO:0000256" key="1">
    <source>
        <dbReference type="ARBA" id="ARBA00004651"/>
    </source>
</evidence>
<evidence type="ECO:0000256" key="8">
    <source>
        <dbReference type="ARBA" id="ARBA00037998"/>
    </source>
</evidence>
<accession>A0A399EDD5</accession>
<name>A0A399EDD5_9DEIN</name>
<evidence type="ECO:0000313" key="10">
    <source>
        <dbReference type="EMBL" id="RIH82345.1"/>
    </source>
</evidence>
<dbReference type="Proteomes" id="UP000265800">
    <property type="component" value="Unassembled WGS sequence"/>
</dbReference>
<comment type="caution">
    <text evidence="10">The sequence shown here is derived from an EMBL/GenBank/DDBJ whole genome shotgun (WGS) entry which is preliminary data.</text>
</comment>
<feature type="transmembrane region" description="Helical" evidence="9">
    <location>
        <begin position="176"/>
        <end position="205"/>
    </location>
</feature>
<keyword evidence="2" id="KW-0813">Transport</keyword>
<evidence type="ECO:0000256" key="5">
    <source>
        <dbReference type="ARBA" id="ARBA00022970"/>
    </source>
</evidence>
<feature type="transmembrane region" description="Helical" evidence="9">
    <location>
        <begin position="211"/>
        <end position="230"/>
    </location>
</feature>
<gene>
    <name evidence="10" type="primary">livH_7</name>
    <name evidence="10" type="ORF">Mlute_02519</name>
</gene>
<comment type="similarity">
    <text evidence="8">Belongs to the binding-protein-dependent transport system permease family. LivHM subfamily.</text>
</comment>
<protein>
    <submittedName>
        <fullName evidence="10">High-affinity branched-chain amino acid transport system permease protein LivH</fullName>
    </submittedName>
</protein>